<reference evidence="1" key="1">
    <citation type="submission" date="2019-10" db="EMBL/GenBank/DDBJ databases">
        <authorList>
            <consortium name="DOE Joint Genome Institute"/>
            <person name="Kuo A."/>
            <person name="Miyauchi S."/>
            <person name="Kiss E."/>
            <person name="Drula E."/>
            <person name="Kohler A."/>
            <person name="Sanchez-Garcia M."/>
            <person name="Andreopoulos B."/>
            <person name="Barry K.W."/>
            <person name="Bonito G."/>
            <person name="Buee M."/>
            <person name="Carver A."/>
            <person name="Chen C."/>
            <person name="Cichocki N."/>
            <person name="Clum A."/>
            <person name="Culley D."/>
            <person name="Crous P.W."/>
            <person name="Fauchery L."/>
            <person name="Girlanda M."/>
            <person name="Hayes R."/>
            <person name="Keri Z."/>
            <person name="LaButti K."/>
            <person name="Lipzen A."/>
            <person name="Lombard V."/>
            <person name="Magnuson J."/>
            <person name="Maillard F."/>
            <person name="Morin E."/>
            <person name="Murat C."/>
            <person name="Nolan M."/>
            <person name="Ohm R."/>
            <person name="Pangilinan J."/>
            <person name="Pereira M."/>
            <person name="Perotto S."/>
            <person name="Peter M."/>
            <person name="Riley R."/>
            <person name="Sitrit Y."/>
            <person name="Stielow B."/>
            <person name="Szollosi G."/>
            <person name="Zifcakova L."/>
            <person name="Stursova M."/>
            <person name="Spatafora J.W."/>
            <person name="Tedersoo L."/>
            <person name="Vaario L.-M."/>
            <person name="Yamada A."/>
            <person name="Yan M."/>
            <person name="Wang P."/>
            <person name="Xu J."/>
            <person name="Bruns T."/>
            <person name="Baldrian P."/>
            <person name="Vilgalys R."/>
            <person name="Henrissat B."/>
            <person name="Grigoriev I.V."/>
            <person name="Hibbett D."/>
            <person name="Nagy L.G."/>
            <person name="Martin F.M."/>
        </authorList>
    </citation>
    <scope>NUCLEOTIDE SEQUENCE</scope>
    <source>
        <strain evidence="1">Prilba</strain>
    </source>
</reference>
<sequence>MLFLPQVALTPSSVALFRQAYKRWRKDEELQHPRPHMAYQVTPKDILYTDGYIARMIGPLEAERYFNRLLRLCGRPFHPITIRPAVKHAQPSTDIANGRALLLDFILRDYGTVVPQSIFSPKHAIRMLNMPIFFVHGENGVLGLPLAHAATGSCKVLNGRAPAPVGNGDAARIQVRIRWPGYDDWLARVTITQHHTQAQNTISLKMLAKRVARIVYRFLRTFARRQCWRPDWRIGPRGITRKDIILIGLIQVCRGSWQPILQLNRYIF</sequence>
<proteinExistence type="predicted"/>
<dbReference type="EMBL" id="WHVB01000001">
    <property type="protein sequence ID" value="KAF8487140.1"/>
    <property type="molecule type" value="Genomic_DNA"/>
</dbReference>
<dbReference type="AlphaFoldDB" id="A0A9P5N612"/>
<comment type="caution">
    <text evidence="1">The sequence shown here is derived from an EMBL/GenBank/DDBJ whole genome shotgun (WGS) entry which is preliminary data.</text>
</comment>
<evidence type="ECO:0000313" key="1">
    <source>
        <dbReference type="EMBL" id="KAF8487140.1"/>
    </source>
</evidence>
<protein>
    <submittedName>
        <fullName evidence="1">Uncharacterized protein</fullName>
    </submittedName>
</protein>
<dbReference type="OrthoDB" id="3269405at2759"/>
<dbReference type="Proteomes" id="UP000759537">
    <property type="component" value="Unassembled WGS sequence"/>
</dbReference>
<accession>A0A9P5N612</accession>
<reference evidence="1" key="2">
    <citation type="journal article" date="2020" name="Nat. Commun.">
        <title>Large-scale genome sequencing of mycorrhizal fungi provides insights into the early evolution of symbiotic traits.</title>
        <authorList>
            <person name="Miyauchi S."/>
            <person name="Kiss E."/>
            <person name="Kuo A."/>
            <person name="Drula E."/>
            <person name="Kohler A."/>
            <person name="Sanchez-Garcia M."/>
            <person name="Morin E."/>
            <person name="Andreopoulos B."/>
            <person name="Barry K.W."/>
            <person name="Bonito G."/>
            <person name="Buee M."/>
            <person name="Carver A."/>
            <person name="Chen C."/>
            <person name="Cichocki N."/>
            <person name="Clum A."/>
            <person name="Culley D."/>
            <person name="Crous P.W."/>
            <person name="Fauchery L."/>
            <person name="Girlanda M."/>
            <person name="Hayes R.D."/>
            <person name="Keri Z."/>
            <person name="LaButti K."/>
            <person name="Lipzen A."/>
            <person name="Lombard V."/>
            <person name="Magnuson J."/>
            <person name="Maillard F."/>
            <person name="Murat C."/>
            <person name="Nolan M."/>
            <person name="Ohm R.A."/>
            <person name="Pangilinan J."/>
            <person name="Pereira M.F."/>
            <person name="Perotto S."/>
            <person name="Peter M."/>
            <person name="Pfister S."/>
            <person name="Riley R."/>
            <person name="Sitrit Y."/>
            <person name="Stielow J.B."/>
            <person name="Szollosi G."/>
            <person name="Zifcakova L."/>
            <person name="Stursova M."/>
            <person name="Spatafora J.W."/>
            <person name="Tedersoo L."/>
            <person name="Vaario L.M."/>
            <person name="Yamada A."/>
            <person name="Yan M."/>
            <person name="Wang P."/>
            <person name="Xu J."/>
            <person name="Bruns T."/>
            <person name="Baldrian P."/>
            <person name="Vilgalys R."/>
            <person name="Dunand C."/>
            <person name="Henrissat B."/>
            <person name="Grigoriev I.V."/>
            <person name="Hibbett D."/>
            <person name="Nagy L.G."/>
            <person name="Martin F.M."/>
        </authorList>
    </citation>
    <scope>NUCLEOTIDE SEQUENCE</scope>
    <source>
        <strain evidence="1">Prilba</strain>
    </source>
</reference>
<evidence type="ECO:0000313" key="2">
    <source>
        <dbReference type="Proteomes" id="UP000759537"/>
    </source>
</evidence>
<keyword evidence="2" id="KW-1185">Reference proteome</keyword>
<gene>
    <name evidence="1" type="ORF">DFH94DRAFT_15999</name>
</gene>
<organism evidence="1 2">
    <name type="scientific">Russula ochroleuca</name>
    <dbReference type="NCBI Taxonomy" id="152965"/>
    <lineage>
        <taxon>Eukaryota</taxon>
        <taxon>Fungi</taxon>
        <taxon>Dikarya</taxon>
        <taxon>Basidiomycota</taxon>
        <taxon>Agaricomycotina</taxon>
        <taxon>Agaricomycetes</taxon>
        <taxon>Russulales</taxon>
        <taxon>Russulaceae</taxon>
        <taxon>Russula</taxon>
    </lineage>
</organism>
<name>A0A9P5N612_9AGAM</name>